<evidence type="ECO:0000313" key="4">
    <source>
        <dbReference type="EMBL" id="CCX31033.1"/>
    </source>
</evidence>
<gene>
    <name evidence="4" type="ORF">PCON_09849</name>
</gene>
<feature type="repeat" description="ANK" evidence="3">
    <location>
        <begin position="369"/>
        <end position="395"/>
    </location>
</feature>
<proteinExistence type="predicted"/>
<dbReference type="Pfam" id="PF12796">
    <property type="entry name" value="Ank_2"/>
    <property type="match status" value="2"/>
</dbReference>
<dbReference type="PANTHER" id="PTHR24126">
    <property type="entry name" value="ANKYRIN REPEAT, PH AND SEC7 DOMAIN CONTAINING PROTEIN SECG-RELATED"/>
    <property type="match status" value="1"/>
</dbReference>
<reference evidence="4 5" key="1">
    <citation type="journal article" date="2013" name="PLoS Genet.">
        <title>The genome and development-dependent transcriptomes of Pyronema confluens: a window into fungal evolution.</title>
        <authorList>
            <person name="Traeger S."/>
            <person name="Altegoer F."/>
            <person name="Freitag M."/>
            <person name="Gabaldon T."/>
            <person name="Kempken F."/>
            <person name="Kumar A."/>
            <person name="Marcet-Houben M."/>
            <person name="Poggeler S."/>
            <person name="Stajich J.E."/>
            <person name="Nowrousian M."/>
        </authorList>
    </citation>
    <scope>NUCLEOTIDE SEQUENCE [LARGE SCALE GENOMIC DNA]</scope>
    <source>
        <strain evidence="5">CBS 100304</strain>
        <tissue evidence="4">Vegetative mycelium</tissue>
    </source>
</reference>
<feature type="repeat" description="ANK" evidence="3">
    <location>
        <begin position="396"/>
        <end position="428"/>
    </location>
</feature>
<dbReference type="EMBL" id="HF935526">
    <property type="protein sequence ID" value="CCX31033.1"/>
    <property type="molecule type" value="Genomic_DNA"/>
</dbReference>
<evidence type="ECO:0000256" key="1">
    <source>
        <dbReference type="ARBA" id="ARBA00022737"/>
    </source>
</evidence>
<keyword evidence="5" id="KW-1185">Reference proteome</keyword>
<dbReference type="InterPro" id="IPR002110">
    <property type="entry name" value="Ankyrin_rpt"/>
</dbReference>
<dbReference type="AlphaFoldDB" id="U4LGJ9"/>
<dbReference type="Proteomes" id="UP000018144">
    <property type="component" value="Unassembled WGS sequence"/>
</dbReference>
<evidence type="ECO:0000313" key="5">
    <source>
        <dbReference type="Proteomes" id="UP000018144"/>
    </source>
</evidence>
<sequence>MARITWPLKKEECQQAFKSCTLFVISNVCGGRREIRRTAKDGSQYHEELERALRFLSPVDPRKRYQDIKSKRLDDTGTWVSNGANRDEKQQTAVNIIGTILRQLLTIHRDSSLGILAVHDTNLRKILICIDIDALDGCNEDERNQLFEQATGLLDCFGHSIRLFVTGRSYMEENIKSWIKLPTQTIHLEANSSDIRKYDENYSDMDDDLGRKLWIRLPQLRMEFVLDQETSLIRLVHKSLQDFLDSNKEKHDLFVNGHRDIARSCLTYISFLDSTTTSDPEKDRDVFCDIRYERQSPESSHIQKYPFITYAVHHWGHHATIQTDQEVTDLASALSPNNRTPQCISHKIRHSLFTATKTSGADVDLINKDGESPVQLAIQKSHMKIVRFLVDNGVDFQRSPLLTAVRQSNLEMVCLLLERGANIEAGDKMDITPLFFAVRSHIAMVRLLLEKGADIESRDIRGTTLLSRVAFGDGTDSEAIVNLLIERSADIEARDNEGLTPLAVAVKHRRLELLRTVHVFENKISSKRSRKPLNRERCRYRIKRQFRVDTTGICCQWVRFGCRIFIVGERCSSQLGRQPWLNTTIAYRINCRDNKGRIPLAILRLHIRELEETFKKGQETIGHHEWHKCKRERDLSPGVEQLLIKRGGTITYVRCPLPKRLVINKS</sequence>
<name>U4LGJ9_PYROM</name>
<dbReference type="STRING" id="1076935.U4LGJ9"/>
<dbReference type="OrthoDB" id="7464126at2759"/>
<dbReference type="SUPFAM" id="SSF48403">
    <property type="entry name" value="Ankyrin repeat"/>
    <property type="match status" value="1"/>
</dbReference>
<organism evidence="4 5">
    <name type="scientific">Pyronema omphalodes (strain CBS 100304)</name>
    <name type="common">Pyronema confluens</name>
    <dbReference type="NCBI Taxonomy" id="1076935"/>
    <lineage>
        <taxon>Eukaryota</taxon>
        <taxon>Fungi</taxon>
        <taxon>Dikarya</taxon>
        <taxon>Ascomycota</taxon>
        <taxon>Pezizomycotina</taxon>
        <taxon>Pezizomycetes</taxon>
        <taxon>Pezizales</taxon>
        <taxon>Pyronemataceae</taxon>
        <taxon>Pyronema</taxon>
    </lineage>
</organism>
<dbReference type="PANTHER" id="PTHR24126:SF14">
    <property type="entry name" value="ANK_REP_REGION DOMAIN-CONTAINING PROTEIN"/>
    <property type="match status" value="1"/>
</dbReference>
<protein>
    <submittedName>
        <fullName evidence="4">Similar to Putative ankyrin repeat protein L93 acc. no. Q5UPG5</fullName>
    </submittedName>
</protein>
<dbReference type="SMART" id="SM00248">
    <property type="entry name" value="ANK"/>
    <property type="match status" value="5"/>
</dbReference>
<dbReference type="PROSITE" id="PS50088">
    <property type="entry name" value="ANK_REPEAT"/>
    <property type="match status" value="3"/>
</dbReference>
<dbReference type="Gene3D" id="1.25.40.20">
    <property type="entry name" value="Ankyrin repeat-containing domain"/>
    <property type="match status" value="1"/>
</dbReference>
<keyword evidence="2 3" id="KW-0040">ANK repeat</keyword>
<feature type="repeat" description="ANK" evidence="3">
    <location>
        <begin position="461"/>
        <end position="496"/>
    </location>
</feature>
<dbReference type="PROSITE" id="PS50297">
    <property type="entry name" value="ANK_REP_REGION"/>
    <property type="match status" value="2"/>
</dbReference>
<evidence type="ECO:0000256" key="3">
    <source>
        <dbReference type="PROSITE-ProRule" id="PRU00023"/>
    </source>
</evidence>
<dbReference type="eggNOG" id="KOG0504">
    <property type="taxonomic scope" value="Eukaryota"/>
</dbReference>
<evidence type="ECO:0000256" key="2">
    <source>
        <dbReference type="ARBA" id="ARBA00023043"/>
    </source>
</evidence>
<accession>U4LGJ9</accession>
<keyword evidence="1" id="KW-0677">Repeat</keyword>
<dbReference type="InterPro" id="IPR036770">
    <property type="entry name" value="Ankyrin_rpt-contain_sf"/>
</dbReference>